<organism evidence="1 2">
    <name type="scientific">Panagrolaimus sp. ES5</name>
    <dbReference type="NCBI Taxonomy" id="591445"/>
    <lineage>
        <taxon>Eukaryota</taxon>
        <taxon>Metazoa</taxon>
        <taxon>Ecdysozoa</taxon>
        <taxon>Nematoda</taxon>
        <taxon>Chromadorea</taxon>
        <taxon>Rhabditida</taxon>
        <taxon>Tylenchina</taxon>
        <taxon>Panagrolaimomorpha</taxon>
        <taxon>Panagrolaimoidea</taxon>
        <taxon>Panagrolaimidae</taxon>
        <taxon>Panagrolaimus</taxon>
    </lineage>
</organism>
<dbReference type="WBParaSite" id="ES5_v2.g14573.t1">
    <property type="protein sequence ID" value="ES5_v2.g14573.t1"/>
    <property type="gene ID" value="ES5_v2.g14573"/>
</dbReference>
<dbReference type="Proteomes" id="UP000887579">
    <property type="component" value="Unplaced"/>
</dbReference>
<evidence type="ECO:0000313" key="2">
    <source>
        <dbReference type="WBParaSite" id="ES5_v2.g14573.t1"/>
    </source>
</evidence>
<accession>A0AC34FBU2</accession>
<name>A0AC34FBU2_9BILA</name>
<evidence type="ECO:0000313" key="1">
    <source>
        <dbReference type="Proteomes" id="UP000887579"/>
    </source>
</evidence>
<proteinExistence type="predicted"/>
<reference evidence="2" key="1">
    <citation type="submission" date="2022-11" db="UniProtKB">
        <authorList>
            <consortium name="WormBaseParasite"/>
        </authorList>
    </citation>
    <scope>IDENTIFICATION</scope>
</reference>
<sequence>MARVIFIRDVKEYQLPQKYRPRSKSSSYMSFQHASPNPRSIVEEHELAYPLRSRFFTAKEKRHTVPEFTSRLDDQWHKHGDSVALRIGFRGFPEPVVTWFKDQQPLVSTLRIMIYVSEISSELVVLDAQKADSGFYTCRIENPLGVRDTNCQVYIGDNGRLIAKGHKTLMANSRLYRTTLYKPNAYYSQFPLV</sequence>
<protein>
    <submittedName>
        <fullName evidence="2">Ig-like domain-containing protein</fullName>
    </submittedName>
</protein>